<comment type="caution">
    <text evidence="2">The sequence shown here is derived from an EMBL/GenBank/DDBJ whole genome shotgun (WGS) entry which is preliminary data.</text>
</comment>
<dbReference type="EMBL" id="MNAO01000009">
    <property type="protein sequence ID" value="OHV18073.1"/>
    <property type="molecule type" value="Genomic_DNA"/>
</dbReference>
<feature type="transmembrane region" description="Helical" evidence="1">
    <location>
        <begin position="54"/>
        <end position="73"/>
    </location>
</feature>
<accession>A0A1S1P546</accession>
<feature type="transmembrane region" description="Helical" evidence="1">
    <location>
        <begin position="151"/>
        <end position="172"/>
    </location>
</feature>
<evidence type="ECO:0000256" key="1">
    <source>
        <dbReference type="SAM" id="Phobius"/>
    </source>
</evidence>
<evidence type="ECO:0008006" key="4">
    <source>
        <dbReference type="Google" id="ProtNLM"/>
    </source>
</evidence>
<organism evidence="2 3">
    <name type="scientific">Methylorubrum extorquens</name>
    <name type="common">Methylobacterium dichloromethanicum</name>
    <name type="synonym">Methylobacterium extorquens</name>
    <dbReference type="NCBI Taxonomy" id="408"/>
    <lineage>
        <taxon>Bacteria</taxon>
        <taxon>Pseudomonadati</taxon>
        <taxon>Pseudomonadota</taxon>
        <taxon>Alphaproteobacteria</taxon>
        <taxon>Hyphomicrobiales</taxon>
        <taxon>Methylobacteriaceae</taxon>
        <taxon>Methylorubrum</taxon>
    </lineage>
</organism>
<proteinExistence type="predicted"/>
<feature type="transmembrane region" description="Helical" evidence="1">
    <location>
        <begin position="109"/>
        <end position="130"/>
    </location>
</feature>
<sequence>MYILQTVIVVAAFATLPTAFAYLAFPYGFEVAWLIVFICCRLFPSLLRKHRANVIGGLLAGAAVVALISLHLFSVGEQQAIEAASSWSLLVPLTNMRQFLIERSGISTVYINTIICFGAPAFLPLLFWDYSRSENRETYPIKATVAYIRNYWIGFGALGLYMSMMKLNHMVYQFYSKTTPEQATAIQHKYASLLNARFDSWAVVGLVTTATLCSIMLTGWVQLIESFLRRTPR</sequence>
<gene>
    <name evidence="2" type="ORF">BK022_01810</name>
</gene>
<keyword evidence="1" id="KW-0812">Transmembrane</keyword>
<protein>
    <recommendedName>
        <fullName evidence="4">Transmembrane protein</fullName>
    </recommendedName>
</protein>
<dbReference type="AlphaFoldDB" id="A0A1S1P546"/>
<evidence type="ECO:0000313" key="2">
    <source>
        <dbReference type="EMBL" id="OHV18073.1"/>
    </source>
</evidence>
<dbReference type="Proteomes" id="UP000180215">
    <property type="component" value="Unassembled WGS sequence"/>
</dbReference>
<reference evidence="2 3" key="1">
    <citation type="submission" date="2016-10" db="EMBL/GenBank/DDBJ databases">
        <title>Draft genome sequence of Methylobacterium extorquens CP3, a seed endophyte of Crotalaria pumila with plant growth-promoting and metal tolerance properties.</title>
        <authorList>
            <person name="Sanchez-Lopez A.S."/>
            <person name="Van Hamme J.D."/>
            <person name="Thijs S."/>
            <person name="Mcammond B.M."/>
            <person name="Stevens V."/>
            <person name="Gonzalez-Chavez M.D.C."/>
            <person name="Vangronsveld J."/>
        </authorList>
    </citation>
    <scope>NUCLEOTIDE SEQUENCE [LARGE SCALE GENOMIC DNA]</scope>
    <source>
        <strain evidence="2 3">CP3</strain>
    </source>
</reference>
<feature type="transmembrane region" description="Helical" evidence="1">
    <location>
        <begin position="201"/>
        <end position="223"/>
    </location>
</feature>
<keyword evidence="1" id="KW-1133">Transmembrane helix</keyword>
<evidence type="ECO:0000313" key="3">
    <source>
        <dbReference type="Proteomes" id="UP000180215"/>
    </source>
</evidence>
<name>A0A1S1P546_METEX</name>
<keyword evidence="1" id="KW-0472">Membrane</keyword>
<feature type="transmembrane region" description="Helical" evidence="1">
    <location>
        <begin position="31"/>
        <end position="47"/>
    </location>
</feature>